<reference evidence="1 2" key="1">
    <citation type="submission" date="2020-08" db="EMBL/GenBank/DDBJ databases">
        <title>Genomic Encyclopedia of Type Strains, Phase III (KMG-III): the genomes of soil and plant-associated and newly described type strains.</title>
        <authorList>
            <person name="Whitman W."/>
        </authorList>
    </citation>
    <scope>NUCLEOTIDE SEQUENCE [LARGE SCALE GENOMIC DNA]</scope>
    <source>
        <strain evidence="1 2">CECT 8960</strain>
    </source>
</reference>
<organism evidence="1 2">
    <name type="scientific">Actinophytocola algeriensis</name>
    <dbReference type="NCBI Taxonomy" id="1768010"/>
    <lineage>
        <taxon>Bacteria</taxon>
        <taxon>Bacillati</taxon>
        <taxon>Actinomycetota</taxon>
        <taxon>Actinomycetes</taxon>
        <taxon>Pseudonocardiales</taxon>
        <taxon>Pseudonocardiaceae</taxon>
    </lineage>
</organism>
<name>A0A7W7Q2F3_9PSEU</name>
<evidence type="ECO:0000313" key="2">
    <source>
        <dbReference type="Proteomes" id="UP000520767"/>
    </source>
</evidence>
<evidence type="ECO:0000313" key="1">
    <source>
        <dbReference type="EMBL" id="MBB4905722.1"/>
    </source>
</evidence>
<dbReference type="Proteomes" id="UP000520767">
    <property type="component" value="Unassembled WGS sequence"/>
</dbReference>
<gene>
    <name evidence="1" type="ORF">FHR82_001939</name>
</gene>
<accession>A0A7W7Q2F3</accession>
<proteinExistence type="predicted"/>
<keyword evidence="2" id="KW-1185">Reference proteome</keyword>
<dbReference type="EMBL" id="JACHJQ010000002">
    <property type="protein sequence ID" value="MBB4905722.1"/>
    <property type="molecule type" value="Genomic_DNA"/>
</dbReference>
<sequence length="79" mass="8008">MADEQVVISVADDQVDDMSTVVDALRAAGLRVSEVLGSAGVVTGTVDGAALASLSTVPGVVDVERSRVYQAPPPDSPVQ</sequence>
<dbReference type="RefSeq" id="WP_311770984.1">
    <property type="nucleotide sequence ID" value="NZ_JACHJQ010000002.1"/>
</dbReference>
<evidence type="ECO:0008006" key="3">
    <source>
        <dbReference type="Google" id="ProtNLM"/>
    </source>
</evidence>
<protein>
    <recommendedName>
        <fullName evidence="3">Ketohydroxyglutarate aldolase</fullName>
    </recommendedName>
</protein>
<comment type="caution">
    <text evidence="1">The sequence shown here is derived from an EMBL/GenBank/DDBJ whole genome shotgun (WGS) entry which is preliminary data.</text>
</comment>
<dbReference type="AlphaFoldDB" id="A0A7W7Q2F3"/>